<dbReference type="InterPro" id="IPR040840">
    <property type="entry name" value="TcA_TcB_BD"/>
</dbReference>
<evidence type="ECO:0000256" key="2">
    <source>
        <dbReference type="ARBA" id="ARBA00023026"/>
    </source>
</evidence>
<accession>A0A5M3VY88</accession>
<gene>
    <name evidence="6" type="ORF">Acor_34780</name>
</gene>
<proteinExistence type="predicted"/>
<reference evidence="6 7" key="1">
    <citation type="submission" date="2019-10" db="EMBL/GenBank/DDBJ databases">
        <title>Whole genome shotgun sequence of Acrocarpospora corrugata NBRC 13972.</title>
        <authorList>
            <person name="Ichikawa N."/>
            <person name="Kimura A."/>
            <person name="Kitahashi Y."/>
            <person name="Komaki H."/>
            <person name="Oguchi A."/>
        </authorList>
    </citation>
    <scope>NUCLEOTIDE SEQUENCE [LARGE SCALE GENOMIC DNA]</scope>
    <source>
        <strain evidence="6 7">NBRC 13972</strain>
    </source>
</reference>
<evidence type="ECO:0000259" key="3">
    <source>
        <dbReference type="Pfam" id="PF18276"/>
    </source>
</evidence>
<evidence type="ECO:0008006" key="8">
    <source>
        <dbReference type="Google" id="ProtNLM"/>
    </source>
</evidence>
<dbReference type="InterPro" id="IPR051298">
    <property type="entry name" value="Heme_transport/Cell_adhesion"/>
</dbReference>
<dbReference type="InterPro" id="IPR041079">
    <property type="entry name" value="Neuraminidase-like"/>
</dbReference>
<dbReference type="Proteomes" id="UP000334990">
    <property type="component" value="Unassembled WGS sequence"/>
</dbReference>
<dbReference type="Pfam" id="PF18413">
    <property type="entry name" value="Neuraminidase"/>
    <property type="match status" value="1"/>
</dbReference>
<dbReference type="RefSeq" id="WP_155337698.1">
    <property type="nucleotide sequence ID" value="NZ_BAAABN010000029.1"/>
</dbReference>
<dbReference type="PROSITE" id="PS51642">
    <property type="entry name" value="HEMOPEXIN_2"/>
    <property type="match status" value="11"/>
</dbReference>
<dbReference type="SMART" id="SM00120">
    <property type="entry name" value="HX"/>
    <property type="match status" value="18"/>
</dbReference>
<sequence length="4345" mass="482260">MRSDASLPSYERLFGELDFREGDEARSVYSPAAYLADLLKLLQDTFDDTDLLRRRADLGQIPLDTKNTFTLTPYLDIVNRILESLVDDVPYEKLRQLKHPFGLPFSLRNARLATYLRHLQIDPVEFYRLFAARVDRDTVAREFLGLTPEDVLMVTSVRGTDVGEVYGLAPGETTAVLAEVERFLAATSMTGAELRELLYQDPLLERSAATFFVHQGGQVVTVAPDDLTLVASDGPIPAAWFDRANRFVRLSRRTGLSFTDLDLILTSCCGNTLNTAALRAVAAAVHLNRVHSLPFDTIAALTARTLPVTVNDVPIPSGDILAPQNREYRRHLARSIDLAEADIVAVVQRYRDRYADPNESSPFDRDLGLDALSLLHRAGRLVDALGVSVDELFGVLAALEADPSLQRYTSFPVLPVTEPGSYDCYRILERADAASSLWLVQTLFAVVTWMRTWGFSGQELTEILGEPAKAEAEEEKQAVLTGITERFETVGLSPEVFSSDRFDERAAQTIHDVLIAHDDGVVSPRDSRLLRLDPAKAPAAAYDAVADLAVLVPEDFLGIGLAERPAAKIFANLVIAGLLQADGLLTTDELPDELVLSSDFDELTGDLFAALAGLEGGFYPSDLANAFPDLTEAEQTELYDNLIYHGYLDEAGERPDPEFFAEPGNAELFTPSVLLDDMAEEVLTALRDRIAWFRTSKTPIDLGVFADLRLTETQLLALTESLRFNGVLDQNDAINDVVALGAVALDDFGIALEFYPMRRPILDALKGQISAHWAELFTFTPDDFLSIADDAMAQRVVERLEGTATEEGRVREDVRDLFTDPDGWLDLGEGFTGDDGALVYGRIAAIVRAQAPYRLDLAAVTELGFDEEELTLLVAMLADAGHLNPALGVPQERLDYFRTVTNALDFTLPGVEDYSKDVFFLLHAVANELAAGVDEVAERLGDLAGKQRRALLTVLQDVFGISAPVVEAICTAVSPDAVDILVAPALAEAGTPEEPHFRRSYRRIRRFARLAGKLGLDPVEVGVAFRDQDLTGKFPEPLALPPGIDRFDALLAGGDGKIYLFLGTDYWIYSATSYELADPRKKPLTELSANFAGLAGVDAAFVQPDGTEWIVGRSLDGLSRAFVRTRGGTRWAGKEQVWGKVRNNFAEPKRIDSAFVDGEGRTYLFCGDQYLRYSGSDYSFADEGYPRAITEWWEGEGHDVPLPEAFRRTVDASFQGRDGRTHLFTGERWIAVGDGAAEQPLVERWGRLRNTFATAERVDAAYTDAAGYLLFAGNQVVRYTDSLENDEVRVADGYPKRIEAWRPDVPVEFEGAVEAAFADGAGTVHLFKDGKTVSLGSTGVSAAPTAERWGLLAPVLPSGTVDAAFVGLDGKTYLFSGDRYLRYSTADYSVVDLGYPRAIAGDWGGLDRVDAAFVMDGATHLFGPVGQILDLPADYEAELAAGRLSPALRRRLAEHGVNVAMDAPVTGQSPQWEVTADRSIRLTIRRAGDRIKVSGDDTPFYVRYSTRNYTTPDAGYPKPQSDNWWNLPVTLADDPEFAQIDAVFTARDNQTWLFSGGRFVVFDTRHRWWSEPRTLVDDWDSIPFLKVDAAFVGKDGKTYVFSGAKYVRYSTANYTRVDDRYPATVSVFWGNVVNTITRTGRVDATLVMDAVELADGVEVTRTYTYLFSGDQYVRYLNHDYKAVQHGYPRAISELSKEPRLAALTTPLDGVDAAFADRRNVYLFRGGQWHVVSGTLYRKYDDLDLAGISCAYIENGAVLVEGPGGWRRHSALEGRASSAAVRPLALRGVPAEFRTGLDAVLTGADGNTYLFRGATCFNTGINRAYPLTEEWGRPRNAIYQDNAVDAAFVGRDGKTYLFSGDQFVTYSTADTIDGEPRQIAEHWGGLDSVALAYHRKGVTYLFEHADEDGVMRHVAYTGEFGPYLEPDPGYPVTVDETFWQAPDGFGIPDAVLFEGDTMLLLGGERCLPFNETTRQWAYARPVERIWPGLGRGLEPEDTVRAAFTAADGSTYFFFGEQYARYTGQQVGPLAQIRDRWGKSLNPFVPEDGTGTVDAAIVFGDDTTFLFSGGQYVRYTGSEYRFVDPGYPKAIAVNLRAEPAFANLPETFEDAVVARGAGKVVDAAVANDRTAYLVVGGALHVVSRAPAASYPIAALGKVRNTIADKRKVDAALVRDQYTFLFSGDQYVRYSGTEYAFVDEGYPRTIAPSFAEELGVSPLPEEFEDGLDAAFRAADGRVYLFKGERFLAGDTVRPVTEQWGKIRNAFTAGAPLDAAFVSPGGELYAFRGTQFIRYSPGVLDLVEQGYPRTIDDDWGDLPDTFEAGIDGAFTLEGATYLTKADQYVRYTTRYDVLDRTFPQAFRHRWSELVDYRLSDVHTIVRFAELSRSRPGLAPLLGVGAAEPHERLAGLFGWDVDELRWLKRNAGLLTAFPAEEERFEIEFVLKLVEVFALAAKAGTGPSRLYPDVWTRIWSRTDLEAAADALFQLLERKHSPADWLVLDKTMHDELNLLKRDALLGAVLHLHPDLRNSRELYEHLLVDVEMGAVATTSPVREAIAATQLYVHRYLLDLEQVTPQVGVDEERTRQQLRAWWSWLKNYRIWEANRKVFLYPENYIRPELRDTKTPAFKELENDLLQGEITADAVLGAYKRYLDEYTEVSRLEIAGAYVYTEDHAPANTRRLVLFGRTRTEPRRYYYRNAEFRDGVKLSATWEPWLKVDAQIEADRVDPVHAFGRVFVFWTVVETVPPDTANTTTIVTKVDGNKQDVAAPPPKYRVRISYSFYNLNKQWVSAQLLPPGTLADGPITDVRLSVRASATLSGDTHDSIVITCTYNVHKPGGPVPGQTAFALTPELYAVPVPGIAEPPKIVELTKIFKEPVEEKSLVRFNSPAGSTDGPWFSVDHKGGSLLCRPITVVPGEDPPLLALKNNGNRLPDWTRIDAAFEMADGSRYFFDNLNKQFLATKTKGKLNATTEPIKSRWGITGNALTSTGIVDAVLIRRDVTYLFSGREYYRFRGRPFGPVDPGYPKPIEDNTEDLPHWSKIDAAYTAANGVEYFFAHHPDGTVYVESGALDQPKQVKDKWPVPTRHQVEAMFSKSGKVFVFYGEHYLRYSTEGRVDEGYPKRLAENEDGLPRWSRMGTAFNYRNISYYFDNNDGIYLALTGQEKPGSTPERHSSRELGKIPTAITRTESVDSAYLANGYLYLTCGQEYVRYTIGENGVIPDIIDAEYPKPLARRVKGVFRRGDIRYVFAAGEYATLDATKELDTLTVTSFHPFADNWRSLPQNFHLTFTGAMDTETDLFLFLGDHYVVNPKNAPVPRPFEFTTLPHEVVRLTSSTAFELNRRLLVGGLPALLAPETQEINELPGFTRDAAEADATTILVQSWVPDMPVSSHLDFQSPNGRYYWEIFFHAPLLIAQALNTAQRFEDARRWYEYVFDPTEQDRYWRFLPFLAIDVTALVHAIRLEMGALGSQAATLGQILDEVAAMAPVFDQARKCSPEELAFLVQLPARLRPLDGALAALPALREKVAMVARLEQQYELMGDREALLKAYLDDPFDPHAIAELRPTAYRRAVVMAYIDNLLDWGDMLFRQYTMETIDEARMLYIFAYDLLGQRPEGIGTRTLLPTRTYNELHQANEVTDPYAVRLTAGGSMLDGLGAIHASVAAPYFYIPDNTLLDDYWTRVEDRLRKIRQSLNILGISQPLPLFEPPVDVMALVKGAAAGLSPDQAGAGLTVPVPHYRFGFVHRKAQDLVDRLRQFGNDLTSVLERRDNEELTVLQNRQAGAIQTMTLAIREAQVKIATENLSEAEASLAAAKARAKYYADLIEAGISSLQQAQLDSMNSAMISHFVSSGLKIGSAIAFVIPEMLIGPFIMGTSFGGKQIGEALDKGAEVAESFGEAFSVQGEIYGVRAEHERQDGDWKFQKQMAEADIVQLGHQVTVAGHQVGVAKRELEVANQEVEHTREVAAFLNDKFSNVELYQWMSGRLSGLYFQSYNMAHEMAKTAERAYHYERGVTDSFIQPVYWESRRNGLLAGETLSSDLERLGKAYVDNDSRGLEITKKVSLLQLDPLAVLTLKNEGRCEFTLTEALFARDFPGHYRRRIRTVSVSFGGFEGPLGVNATLTQTGHKTVLSADQKAVKFLLDPKGAAPASVRADWRPSQQIALSDLEEGRDNNGLFELRYDDDRYLPFEGTGAVSSWRLEAPSRPADLFDVTITVKYTAEQGGEVFGNAVKGMLKPYAAARYVDVAGEFPDEWEALLTSAEGSLSLPLTAEMFQSMSGRQISGVYATYTLAEGGTARFLLNGDQRLALDEGKLLRTPGLNVGGAPWSLVLEGDREALLNVGLILNYRAQ</sequence>
<feature type="domain" description="Neuraminidase-like" evidence="4">
    <location>
        <begin position="2658"/>
        <end position="2792"/>
    </location>
</feature>
<dbReference type="InterPro" id="IPR018487">
    <property type="entry name" value="Hemopexin-like_repeat"/>
</dbReference>
<dbReference type="EMBL" id="BLAD01000050">
    <property type="protein sequence ID" value="GES01414.1"/>
    <property type="molecule type" value="Genomic_DNA"/>
</dbReference>
<dbReference type="PANTHER" id="PTHR22917:SF6">
    <property type="entry name" value="EG:8D8.2 PROTEIN-RELATED"/>
    <property type="match status" value="1"/>
</dbReference>
<organism evidence="6 7">
    <name type="scientific">Acrocarpospora corrugata</name>
    <dbReference type="NCBI Taxonomy" id="35763"/>
    <lineage>
        <taxon>Bacteria</taxon>
        <taxon>Bacillati</taxon>
        <taxon>Actinomycetota</taxon>
        <taxon>Actinomycetes</taxon>
        <taxon>Streptosporangiales</taxon>
        <taxon>Streptosporangiaceae</taxon>
        <taxon>Acrocarpospora</taxon>
    </lineage>
</organism>
<dbReference type="Pfam" id="PF03538">
    <property type="entry name" value="VRP1"/>
    <property type="match status" value="1"/>
</dbReference>
<dbReference type="OrthoDB" id="9781691at2"/>
<feature type="domain" description="ABC toxin N-terminal" evidence="5">
    <location>
        <begin position="2503"/>
        <end position="2628"/>
    </location>
</feature>
<feature type="domain" description="Tc toxin complex TcA C-terminal TcB-binding" evidence="3">
    <location>
        <begin position="3931"/>
        <end position="4215"/>
    </location>
</feature>
<protein>
    <recommendedName>
        <fullName evidence="8">Hemopexin</fullName>
    </recommendedName>
</protein>
<evidence type="ECO:0000313" key="6">
    <source>
        <dbReference type="EMBL" id="GES01414.1"/>
    </source>
</evidence>
<evidence type="ECO:0000313" key="7">
    <source>
        <dbReference type="Proteomes" id="UP000334990"/>
    </source>
</evidence>
<dbReference type="InterPro" id="IPR018003">
    <property type="entry name" value="Insecticidal_toxin/plasmid_vir"/>
</dbReference>
<dbReference type="Pfam" id="PF00045">
    <property type="entry name" value="Hemopexin"/>
    <property type="match status" value="10"/>
</dbReference>
<dbReference type="Pfam" id="PF20220">
    <property type="entry name" value="ABC_toxin_N"/>
    <property type="match status" value="1"/>
</dbReference>
<dbReference type="InterPro" id="IPR046839">
    <property type="entry name" value="ABC_toxin_N"/>
</dbReference>
<evidence type="ECO:0000256" key="1">
    <source>
        <dbReference type="ARBA" id="ARBA00022729"/>
    </source>
</evidence>
<dbReference type="InterPro" id="IPR036375">
    <property type="entry name" value="Hemopexin-like_dom_sf"/>
</dbReference>
<dbReference type="Gene3D" id="2.110.10.10">
    <property type="entry name" value="Hemopexin-like domain"/>
    <property type="match status" value="13"/>
</dbReference>
<keyword evidence="2" id="KW-0843">Virulence</keyword>
<comment type="caution">
    <text evidence="6">The sequence shown here is derived from an EMBL/GenBank/DDBJ whole genome shotgun (WGS) entry which is preliminary data.</text>
</comment>
<keyword evidence="1" id="KW-0732">Signal</keyword>
<evidence type="ECO:0000259" key="5">
    <source>
        <dbReference type="Pfam" id="PF20220"/>
    </source>
</evidence>
<evidence type="ECO:0000259" key="4">
    <source>
        <dbReference type="Pfam" id="PF18413"/>
    </source>
</evidence>
<dbReference type="PANTHER" id="PTHR22917">
    <property type="entry name" value="HEMOPEXIN DOMAIN-CONTAINING PROTEIN"/>
    <property type="match status" value="1"/>
</dbReference>
<keyword evidence="7" id="KW-1185">Reference proteome</keyword>
<dbReference type="SUPFAM" id="SSF50923">
    <property type="entry name" value="Hemopexin-like domain"/>
    <property type="match status" value="9"/>
</dbReference>
<dbReference type="Pfam" id="PF18276">
    <property type="entry name" value="TcA_TcB_BD"/>
    <property type="match status" value="1"/>
</dbReference>
<name>A0A5M3VY88_9ACTN</name>